<dbReference type="Proteomes" id="UP000229112">
    <property type="component" value="Unassembled WGS sequence"/>
</dbReference>
<dbReference type="AlphaFoldDB" id="A0A2M6WKN4"/>
<proteinExistence type="predicted"/>
<accession>A0A2M6WKN4</accession>
<name>A0A2M6WKN4_9BACT</name>
<organism evidence="1 2">
    <name type="scientific">Candidatus Harrisonbacteria bacterium CG10_big_fil_rev_8_21_14_0_10_38_8</name>
    <dbReference type="NCBI Taxonomy" id="1974582"/>
    <lineage>
        <taxon>Bacteria</taxon>
        <taxon>Candidatus Harrisoniibacteriota</taxon>
    </lineage>
</organism>
<evidence type="ECO:0000313" key="1">
    <source>
        <dbReference type="EMBL" id="PIT93339.1"/>
    </source>
</evidence>
<protein>
    <recommendedName>
        <fullName evidence="3">Glycosyltransferase 2-like domain-containing protein</fullName>
    </recommendedName>
</protein>
<comment type="caution">
    <text evidence="1">The sequence shown here is derived from an EMBL/GenBank/DDBJ whole genome shotgun (WGS) entry which is preliminary data.</text>
</comment>
<dbReference type="EMBL" id="PFAY01000003">
    <property type="protein sequence ID" value="PIT93339.1"/>
    <property type="molecule type" value="Genomic_DNA"/>
</dbReference>
<evidence type="ECO:0000313" key="2">
    <source>
        <dbReference type="Proteomes" id="UP000229112"/>
    </source>
</evidence>
<gene>
    <name evidence="1" type="ORF">COU06_00480</name>
</gene>
<evidence type="ECO:0008006" key="3">
    <source>
        <dbReference type="Google" id="ProtNLM"/>
    </source>
</evidence>
<reference evidence="2" key="1">
    <citation type="submission" date="2017-09" db="EMBL/GenBank/DDBJ databases">
        <title>Depth-based differentiation of microbial function through sediment-hosted aquifers and enrichment of novel symbionts in the deep terrestrial subsurface.</title>
        <authorList>
            <person name="Probst A.J."/>
            <person name="Ladd B."/>
            <person name="Jarett J.K."/>
            <person name="Geller-Mcgrath D.E."/>
            <person name="Sieber C.M.K."/>
            <person name="Emerson J.B."/>
            <person name="Anantharaman K."/>
            <person name="Thomas B.C."/>
            <person name="Malmstrom R."/>
            <person name="Stieglmeier M."/>
            <person name="Klingl A."/>
            <person name="Woyke T."/>
            <person name="Ryan C.M."/>
            <person name="Banfield J.F."/>
        </authorList>
    </citation>
    <scope>NUCLEOTIDE SEQUENCE [LARGE SCALE GENOMIC DNA]</scope>
</reference>
<sequence length="157" mass="17849">MKKPLVTFIVPREDEHLFELILDLNYFLSNQDISYEIIVTANQEETDQVKTLTSLTTGIKNLKVLPLLTNSSVNRQVEAVISLLQEGWFTVVHNDNAVPLIEYGKLFRKISPEVNKIISTKLYKINSTQKFTHSELVLENTSNSGQNTLKVPVFTRG</sequence>